<evidence type="ECO:0000313" key="4">
    <source>
        <dbReference type="Proteomes" id="UP000076128"/>
    </source>
</evidence>
<proteinExistence type="inferred from homology"/>
<feature type="domain" description="Capsule synthesis protein CapA" evidence="2">
    <location>
        <begin position="4"/>
        <end position="268"/>
    </location>
</feature>
<dbReference type="PANTHER" id="PTHR33393:SF13">
    <property type="entry name" value="PGA BIOSYNTHESIS PROTEIN CAPA"/>
    <property type="match status" value="1"/>
</dbReference>
<dbReference type="SMART" id="SM00854">
    <property type="entry name" value="PGA_cap"/>
    <property type="match status" value="1"/>
</dbReference>
<dbReference type="InterPro" id="IPR052169">
    <property type="entry name" value="CW_Biosynth-Accessory"/>
</dbReference>
<dbReference type="CDD" id="cd07381">
    <property type="entry name" value="MPP_CapA"/>
    <property type="match status" value="1"/>
</dbReference>
<sequence length="365" mass="38231">MSFALAAAGDIIMSGALTTRSQPILDRLRDADLATSNLEFVVTGSRAAADKFICLGMSPKHFADFTSLGFRVVSVANNHALDFGVDGLRDTLAQVRAAGMLPVGGGETLAESLAPSVQVAAGMRVAVLAASATLPNSSAAGPHSPGIAPLRIINRYRMDGVTVDESPGMSPFVETEVVAGDLEALKSAVRSARAEADIVVLHLHWGIPLGWVAAVQDEIAGYQRPVAHALIDAGASLIVGHHPHVVQGVEFYRGVPILYSLGNFIKHKIAATGGRDGIHPAYRIASLRTEWNRIGALAQLAWDAPGARPSCRFDILQLADQGEPSPADLATARKVAARIADHCAAWGTTVGVGADTNGWGFLEFA</sequence>
<organism evidence="3 4">
    <name type="scientific">Frigidibacter mobilis</name>
    <dbReference type="NCBI Taxonomy" id="1335048"/>
    <lineage>
        <taxon>Bacteria</taxon>
        <taxon>Pseudomonadati</taxon>
        <taxon>Pseudomonadota</taxon>
        <taxon>Alphaproteobacteria</taxon>
        <taxon>Rhodobacterales</taxon>
        <taxon>Paracoccaceae</taxon>
        <taxon>Frigidibacter</taxon>
    </lineage>
</organism>
<dbReference type="AlphaFoldDB" id="A0A159Z1N6"/>
<dbReference type="EMBL" id="CP012661">
    <property type="protein sequence ID" value="AMY68867.1"/>
    <property type="molecule type" value="Genomic_DNA"/>
</dbReference>
<dbReference type="Gene3D" id="3.60.21.10">
    <property type="match status" value="1"/>
</dbReference>
<dbReference type="InterPro" id="IPR019079">
    <property type="entry name" value="Capsule_synth_CapA"/>
</dbReference>
<gene>
    <name evidence="3" type="ORF">AKL17_1615</name>
</gene>
<name>A0A159Z1N6_9RHOB</name>
<dbReference type="SUPFAM" id="SSF56300">
    <property type="entry name" value="Metallo-dependent phosphatases"/>
    <property type="match status" value="1"/>
</dbReference>
<evidence type="ECO:0000259" key="2">
    <source>
        <dbReference type="SMART" id="SM00854"/>
    </source>
</evidence>
<dbReference type="KEGG" id="daa:AKL17_1615"/>
<keyword evidence="4" id="KW-1185">Reference proteome</keyword>
<dbReference type="Proteomes" id="UP000076128">
    <property type="component" value="Chromosome"/>
</dbReference>
<dbReference type="OrthoDB" id="9810718at2"/>
<dbReference type="STRING" id="1335048.AKL17_1615"/>
<evidence type="ECO:0000313" key="3">
    <source>
        <dbReference type="EMBL" id="AMY68867.1"/>
    </source>
</evidence>
<dbReference type="RefSeq" id="WP_066812040.1">
    <property type="nucleotide sequence ID" value="NZ_CP012661.1"/>
</dbReference>
<dbReference type="PANTHER" id="PTHR33393">
    <property type="entry name" value="POLYGLUTAMINE SYNTHESIS ACCESSORY PROTEIN RV0574C-RELATED"/>
    <property type="match status" value="1"/>
</dbReference>
<accession>A0A159Z1N6</accession>
<dbReference type="InterPro" id="IPR029052">
    <property type="entry name" value="Metallo-depent_PP-like"/>
</dbReference>
<reference evidence="3 4" key="1">
    <citation type="submission" date="2015-09" db="EMBL/GenBank/DDBJ databases">
        <title>Complete genome sequence of Defluviimonas alba cai42t isolated from an oilfield in Xinjiang.</title>
        <authorList>
            <person name="Geng S."/>
            <person name="Pan X."/>
            <person name="Wu X."/>
        </authorList>
    </citation>
    <scope>NUCLEOTIDE SEQUENCE [LARGE SCALE GENOMIC DNA]</scope>
    <source>
        <strain evidence="4">cai42</strain>
    </source>
</reference>
<comment type="similarity">
    <text evidence="1">Belongs to the CapA family.</text>
</comment>
<evidence type="ECO:0000256" key="1">
    <source>
        <dbReference type="ARBA" id="ARBA00005662"/>
    </source>
</evidence>
<protein>
    <submittedName>
        <fullName evidence="3">Capsule synthesis protein, CapA</fullName>
    </submittedName>
</protein>
<dbReference type="Pfam" id="PF09587">
    <property type="entry name" value="PGA_cap"/>
    <property type="match status" value="1"/>
</dbReference>